<evidence type="ECO:0000313" key="2">
    <source>
        <dbReference type="EMBL" id="RUS26805.1"/>
    </source>
</evidence>
<keyword evidence="3" id="KW-1185">Reference proteome</keyword>
<dbReference type="EMBL" id="RBNJ01009624">
    <property type="protein sequence ID" value="RUS26805.1"/>
    <property type="molecule type" value="Genomic_DNA"/>
</dbReference>
<protein>
    <submittedName>
        <fullName evidence="2">Uncharacterized protein</fullName>
    </submittedName>
</protein>
<organism evidence="2 3">
    <name type="scientific">Jimgerdemannia flammicorona</name>
    <dbReference type="NCBI Taxonomy" id="994334"/>
    <lineage>
        <taxon>Eukaryota</taxon>
        <taxon>Fungi</taxon>
        <taxon>Fungi incertae sedis</taxon>
        <taxon>Mucoromycota</taxon>
        <taxon>Mucoromycotina</taxon>
        <taxon>Endogonomycetes</taxon>
        <taxon>Endogonales</taxon>
        <taxon>Endogonaceae</taxon>
        <taxon>Jimgerdemannia</taxon>
    </lineage>
</organism>
<feature type="region of interest" description="Disordered" evidence="1">
    <location>
        <begin position="24"/>
        <end position="148"/>
    </location>
</feature>
<dbReference type="AlphaFoldDB" id="A0A433QAJ5"/>
<reference evidence="2 3" key="1">
    <citation type="journal article" date="2018" name="New Phytol.">
        <title>Phylogenomics of Endogonaceae and evolution of mycorrhizas within Mucoromycota.</title>
        <authorList>
            <person name="Chang Y."/>
            <person name="Desiro A."/>
            <person name="Na H."/>
            <person name="Sandor L."/>
            <person name="Lipzen A."/>
            <person name="Clum A."/>
            <person name="Barry K."/>
            <person name="Grigoriev I.V."/>
            <person name="Martin F.M."/>
            <person name="Stajich J.E."/>
            <person name="Smith M.E."/>
            <person name="Bonito G."/>
            <person name="Spatafora J.W."/>
        </authorList>
    </citation>
    <scope>NUCLEOTIDE SEQUENCE [LARGE SCALE GENOMIC DNA]</scope>
    <source>
        <strain evidence="2 3">AD002</strain>
    </source>
</reference>
<comment type="caution">
    <text evidence="2">The sequence shown here is derived from an EMBL/GenBank/DDBJ whole genome shotgun (WGS) entry which is preliminary data.</text>
</comment>
<gene>
    <name evidence="2" type="ORF">BC938DRAFT_484092</name>
</gene>
<feature type="compositionally biased region" description="Low complexity" evidence="1">
    <location>
        <begin position="94"/>
        <end position="148"/>
    </location>
</feature>
<evidence type="ECO:0000256" key="1">
    <source>
        <dbReference type="SAM" id="MobiDB-lite"/>
    </source>
</evidence>
<accession>A0A433QAJ5</accession>
<sequence length="253" mass="25999">MYQSAHRTIANYNGISLRTFSITPVSPQSSSDPLVPSASGPSLPTSFSTRSSISTPLPPLPIPLLPLPRPLPLPLPTSTSTTTSSSSSPPPSPSSSKSSSSSSDSSFSSLLSTSSSPDSRLSSSPTSPSSPSTSSISTSSPSTRPPESLDGVAFRAALIAFAAASDLATGGRRFLPGTPLGSPGPEPEPSSGTSAGEASSPRSVRLRVFLSSWSFMYAGLGSRDGRGKCGGNKLLTFIVLGQLWDKLLELKHF</sequence>
<proteinExistence type="predicted"/>
<feature type="compositionally biased region" description="Pro residues" evidence="1">
    <location>
        <begin position="56"/>
        <end position="75"/>
    </location>
</feature>
<name>A0A433QAJ5_9FUNG</name>
<feature type="region of interest" description="Disordered" evidence="1">
    <location>
        <begin position="172"/>
        <end position="200"/>
    </location>
</feature>
<dbReference type="Proteomes" id="UP000274822">
    <property type="component" value="Unassembled WGS sequence"/>
</dbReference>
<evidence type="ECO:0000313" key="3">
    <source>
        <dbReference type="Proteomes" id="UP000274822"/>
    </source>
</evidence>
<feature type="compositionally biased region" description="Low complexity" evidence="1">
    <location>
        <begin position="76"/>
        <end position="87"/>
    </location>
</feature>